<dbReference type="InterPro" id="IPR013783">
    <property type="entry name" value="Ig-like_fold"/>
</dbReference>
<evidence type="ECO:0000259" key="3">
    <source>
        <dbReference type="Pfam" id="PF07833"/>
    </source>
</evidence>
<sequence length="955" mass="98114">MMKSFLKLLAIVLLAVSMVFSLPMTAHAAPLILSAANETVFLNVFEQAKDNPGGGIITLTGNIQLSTDEVLDLSTSASNPIRIIADGHHIEVIYGKTVTIGDNVTIEKNSGDREMLYVAVGGRLIIDGAVITNNGSTPAIHAYGILDVYGGSIASTVMGIAVNDGGTLNISGGEIISNHPYQSAVSGASGSNCSITGGVIKSTGNFGAAIFSYGEVTVGGTAEIEGVNTALSLNGSSDGNAVITGGTISSTGMGASAVFVNNGASLTINNGEINANGIGLSIDGNNSSALINNGMITGNSGISVTSGGSLIMTDGMITATGNFDSGVSINGTNSSVNISGGIISAIREGLTIFEDTSAQISGGSITGETGIYVAGAVTISGGMITGTSDDGASVPQGGRLSMTNGSIEGKNNGINAYDSSIEIENGVIEGENRGIYAGETEIIIRGGEISGIMPGSTGVELYFSGNTLQLYAGIVRGDLYGLQFSSGDYILYNGTVTATGGSSNHSISTYGTPPINLTHYSAVNYSGTQLTDLGNYKYLQSFRVSPITVELELGGSKAVAFAVEGQRLNGDDITLQDILGASGTLSNASYTVSGNTVTFTPSVIGKATLVITDNITFNGIWDIDVEVAAVAGSLTITTPSLPSGQVGQSYHQALTVTGGTAPYRWNATGLPSGLSISSSGIISGTPSGVGTSTVTASVYDDTDHSTSKAFNLTVNQAPSSGGGGGGGGASPLSIDKRNPPEGTVGSTYSHSFKATGGRQPYSYKVSAGSLPEGLKLDENGILRGIPTAEGSYKYTIIVTDSNNRTTSYSFTQVIKDSPKDDEEAPTLEIILTIDRIEATVDSKPYLLDAAPYIQAVSNRTLVPLRFISEALGSEVQWNPETKQITITEGDREIVLTIGSRIVFVDGEIIAIDCEPAIMPPGRTFVPLRFISETLGAEVNYDNITRVITIIKAKIE</sequence>
<organism evidence="4 5">
    <name type="scientific">Natronincola peptidivorans</name>
    <dbReference type="NCBI Taxonomy" id="426128"/>
    <lineage>
        <taxon>Bacteria</taxon>
        <taxon>Bacillati</taxon>
        <taxon>Bacillota</taxon>
        <taxon>Clostridia</taxon>
        <taxon>Peptostreptococcales</taxon>
        <taxon>Natronincolaceae</taxon>
        <taxon>Natronincola</taxon>
    </lineage>
</organism>
<feature type="compositionally biased region" description="Gly residues" evidence="1">
    <location>
        <begin position="720"/>
        <end position="729"/>
    </location>
</feature>
<dbReference type="InterPro" id="IPR012854">
    <property type="entry name" value="Cu_amine_oxidase-like_N"/>
</dbReference>
<feature type="signal peptide" evidence="2">
    <location>
        <begin position="1"/>
        <end position="28"/>
    </location>
</feature>
<dbReference type="OrthoDB" id="1957552at2"/>
<dbReference type="RefSeq" id="WP_090446891.1">
    <property type="nucleotide sequence ID" value="NZ_FOHU01000034.1"/>
</dbReference>
<feature type="domain" description="Copper amine oxidase-like N-terminal" evidence="3">
    <location>
        <begin position="840"/>
        <end position="949"/>
    </location>
</feature>
<dbReference type="GO" id="GO:0016020">
    <property type="term" value="C:membrane"/>
    <property type="evidence" value="ECO:0007669"/>
    <property type="project" value="InterPro"/>
</dbReference>
<keyword evidence="2" id="KW-0732">Signal</keyword>
<evidence type="ECO:0000313" key="4">
    <source>
        <dbReference type="EMBL" id="SET78974.1"/>
    </source>
</evidence>
<dbReference type="EMBL" id="FOHU01000034">
    <property type="protein sequence ID" value="SET78974.1"/>
    <property type="molecule type" value="Genomic_DNA"/>
</dbReference>
<dbReference type="Gene3D" id="2.160.20.20">
    <property type="match status" value="1"/>
</dbReference>
<dbReference type="SMART" id="SM00710">
    <property type="entry name" value="PbH1"/>
    <property type="match status" value="9"/>
</dbReference>
<protein>
    <submittedName>
        <fullName evidence="4">Putative Ig domain-containing protein</fullName>
    </submittedName>
</protein>
<dbReference type="InterPro" id="IPR006626">
    <property type="entry name" value="PbH1"/>
</dbReference>
<dbReference type="InterPro" id="IPR012332">
    <property type="entry name" value="Autotransporter_pectin_lyase_C"/>
</dbReference>
<dbReference type="AlphaFoldDB" id="A0A1I0H5F7"/>
<dbReference type="InterPro" id="IPR036582">
    <property type="entry name" value="Mao_N_sf"/>
</dbReference>
<name>A0A1I0H5F7_9FIRM</name>
<gene>
    <name evidence="4" type="ORF">SAMN05660297_03508</name>
</gene>
<accession>A0A1I0H5F7</accession>
<dbReference type="Pfam" id="PF07833">
    <property type="entry name" value="Cu_amine_oxidN1"/>
    <property type="match status" value="1"/>
</dbReference>
<dbReference type="InterPro" id="IPR015919">
    <property type="entry name" value="Cadherin-like_sf"/>
</dbReference>
<dbReference type="SUPFAM" id="SSF49313">
    <property type="entry name" value="Cadherin-like"/>
    <property type="match status" value="2"/>
</dbReference>
<dbReference type="GO" id="GO:0005509">
    <property type="term" value="F:calcium ion binding"/>
    <property type="evidence" value="ECO:0007669"/>
    <property type="project" value="InterPro"/>
</dbReference>
<keyword evidence="5" id="KW-1185">Reference proteome</keyword>
<evidence type="ECO:0000313" key="5">
    <source>
        <dbReference type="Proteomes" id="UP000199568"/>
    </source>
</evidence>
<proteinExistence type="predicted"/>
<evidence type="ECO:0000256" key="1">
    <source>
        <dbReference type="SAM" id="MobiDB-lite"/>
    </source>
</evidence>
<feature type="region of interest" description="Disordered" evidence="1">
    <location>
        <begin position="714"/>
        <end position="746"/>
    </location>
</feature>
<dbReference type="STRING" id="426128.SAMN05660297_03508"/>
<feature type="chain" id="PRO_5011766784" evidence="2">
    <location>
        <begin position="29"/>
        <end position="955"/>
    </location>
</feature>
<evidence type="ECO:0000256" key="2">
    <source>
        <dbReference type="SAM" id="SignalP"/>
    </source>
</evidence>
<dbReference type="SUPFAM" id="SSF55383">
    <property type="entry name" value="Copper amine oxidase, domain N"/>
    <property type="match status" value="1"/>
</dbReference>
<reference evidence="4 5" key="1">
    <citation type="submission" date="2016-10" db="EMBL/GenBank/DDBJ databases">
        <authorList>
            <person name="de Groot N.N."/>
        </authorList>
    </citation>
    <scope>NUCLEOTIDE SEQUENCE [LARGE SCALE GENOMIC DNA]</scope>
    <source>
        <strain evidence="4 5">DSM 18979</strain>
    </source>
</reference>
<dbReference type="Gene3D" id="3.30.457.10">
    <property type="entry name" value="Copper amine oxidase-like, N-terminal domain"/>
    <property type="match status" value="1"/>
</dbReference>
<dbReference type="Gene3D" id="2.60.40.10">
    <property type="entry name" value="Immunoglobulins"/>
    <property type="match status" value="2"/>
</dbReference>
<dbReference type="Proteomes" id="UP000199568">
    <property type="component" value="Unassembled WGS sequence"/>
</dbReference>
<dbReference type="Pfam" id="PF05345">
    <property type="entry name" value="He_PIG"/>
    <property type="match status" value="2"/>
</dbReference>